<dbReference type="EMBL" id="JFFI01001781">
    <property type="protein sequence ID" value="KXH54181.1"/>
    <property type="molecule type" value="Genomic_DNA"/>
</dbReference>
<dbReference type="InterPro" id="IPR011320">
    <property type="entry name" value="RNase_H1_N"/>
</dbReference>
<evidence type="ECO:0000313" key="3">
    <source>
        <dbReference type="EMBL" id="KXH54181.1"/>
    </source>
</evidence>
<dbReference type="InterPro" id="IPR037056">
    <property type="entry name" value="RNase_H1_N_sf"/>
</dbReference>
<protein>
    <submittedName>
        <fullName evidence="3">ATP-dependent DNA helicase PIF1</fullName>
    </submittedName>
</protein>
<feature type="domain" description="Ribonuclease H1 N-terminal" evidence="2">
    <location>
        <begin position="74"/>
        <end position="114"/>
    </location>
</feature>
<dbReference type="Pfam" id="PF01693">
    <property type="entry name" value="Cauli_VI"/>
    <property type="match status" value="1"/>
</dbReference>
<dbReference type="SUPFAM" id="SSF55658">
    <property type="entry name" value="L9 N-domain-like"/>
    <property type="match status" value="1"/>
</dbReference>
<dbReference type="Gene3D" id="3.40.970.10">
    <property type="entry name" value="Ribonuclease H1, N-terminal domain"/>
    <property type="match status" value="1"/>
</dbReference>
<dbReference type="AlphaFoldDB" id="A0A135U192"/>
<feature type="compositionally biased region" description="Polar residues" evidence="1">
    <location>
        <begin position="149"/>
        <end position="169"/>
    </location>
</feature>
<reference evidence="3 4" key="1">
    <citation type="submission" date="2014-02" db="EMBL/GenBank/DDBJ databases">
        <title>The genome sequence of Colletotrichum salicis CBS 607.94.</title>
        <authorList>
            <person name="Baroncelli R."/>
            <person name="Thon M.R."/>
        </authorList>
    </citation>
    <scope>NUCLEOTIDE SEQUENCE [LARGE SCALE GENOMIC DNA]</scope>
    <source>
        <strain evidence="3 4">CBS 607.94</strain>
    </source>
</reference>
<organism evidence="3 4">
    <name type="scientific">Colletotrichum salicis</name>
    <dbReference type="NCBI Taxonomy" id="1209931"/>
    <lineage>
        <taxon>Eukaryota</taxon>
        <taxon>Fungi</taxon>
        <taxon>Dikarya</taxon>
        <taxon>Ascomycota</taxon>
        <taxon>Pezizomycotina</taxon>
        <taxon>Sordariomycetes</taxon>
        <taxon>Hypocreomycetidae</taxon>
        <taxon>Glomerellales</taxon>
        <taxon>Glomerellaceae</taxon>
        <taxon>Colletotrichum</taxon>
        <taxon>Colletotrichum acutatum species complex</taxon>
    </lineage>
</organism>
<dbReference type="Proteomes" id="UP000070121">
    <property type="component" value="Unassembled WGS sequence"/>
</dbReference>
<evidence type="ECO:0000259" key="2">
    <source>
        <dbReference type="Pfam" id="PF01693"/>
    </source>
</evidence>
<accession>A0A135U192</accession>
<keyword evidence="3" id="KW-0378">Hydrolase</keyword>
<dbReference type="OrthoDB" id="5103837at2759"/>
<evidence type="ECO:0000313" key="4">
    <source>
        <dbReference type="Proteomes" id="UP000070121"/>
    </source>
</evidence>
<evidence type="ECO:0000256" key="1">
    <source>
        <dbReference type="SAM" id="MobiDB-lite"/>
    </source>
</evidence>
<keyword evidence="4" id="KW-1185">Reference proteome</keyword>
<keyword evidence="3" id="KW-0347">Helicase</keyword>
<keyword evidence="3" id="KW-0547">Nucleotide-binding</keyword>
<gene>
    <name evidence="3" type="ORF">CSAL01_13040</name>
</gene>
<keyword evidence="3" id="KW-0067">ATP-binding</keyword>
<comment type="caution">
    <text evidence="3">The sequence shown here is derived from an EMBL/GenBank/DDBJ whole genome shotgun (WGS) entry which is preliminary data.</text>
</comment>
<feature type="region of interest" description="Disordered" evidence="1">
    <location>
        <begin position="1"/>
        <end position="47"/>
    </location>
</feature>
<name>A0A135U192_9PEZI</name>
<proteinExistence type="predicted"/>
<sequence length="303" mass="33407">MEQTWLRFHGPGNTKRTDARGGFLHTPSPKRHQAQTDARPSVDPPQTSIDDQINALVEEYTWGVPRQLGGKKAKYYVVWNGNKCGIFTDWLECKASVSGVSGQGFKSAPTYEKAVTRLRERLTGKLEAERQSVVPQQRPQDTWPPPYTSQPQYPLQPRDTPQNTHLSTPQHPPATPSNTVPGDAAPSNVAANTVNAGEPQALGFEPAPDPREPPLCQEQQAAMDLAMAGHNLCRIMRYGALICILCICLWYCNCHEVCLLCPYWVADLSRIRLEHVGDNSAPCVPSCLDFQASNLTTFSSLGA</sequence>
<dbReference type="InterPro" id="IPR009027">
    <property type="entry name" value="Ribosomal_bL9/RNase_H1_N"/>
</dbReference>
<feature type="region of interest" description="Disordered" evidence="1">
    <location>
        <begin position="126"/>
        <end position="190"/>
    </location>
</feature>
<dbReference type="GO" id="GO:0004386">
    <property type="term" value="F:helicase activity"/>
    <property type="evidence" value="ECO:0007669"/>
    <property type="project" value="UniProtKB-KW"/>
</dbReference>